<evidence type="ECO:0000256" key="7">
    <source>
        <dbReference type="ARBA" id="ARBA00023118"/>
    </source>
</evidence>
<evidence type="ECO:0000256" key="4">
    <source>
        <dbReference type="ARBA" id="ARBA00022759"/>
    </source>
</evidence>
<keyword evidence="4" id="KW-0255">Endonuclease</keyword>
<evidence type="ECO:0000256" key="3">
    <source>
        <dbReference type="ARBA" id="ARBA00022722"/>
    </source>
</evidence>
<dbReference type="EMBL" id="DVJN01000155">
    <property type="protein sequence ID" value="HIS92896.1"/>
    <property type="molecule type" value="Genomic_DNA"/>
</dbReference>
<evidence type="ECO:0000313" key="10">
    <source>
        <dbReference type="EMBL" id="HIS92896.1"/>
    </source>
</evidence>
<evidence type="ECO:0000256" key="8">
    <source>
        <dbReference type="ARBA" id="ARBA00033183"/>
    </source>
</evidence>
<keyword evidence="5" id="KW-0378">Hydrolase</keyword>
<proteinExistence type="inferred from homology"/>
<evidence type="ECO:0000256" key="6">
    <source>
        <dbReference type="ARBA" id="ARBA00022884"/>
    </source>
</evidence>
<keyword evidence="6" id="KW-0694">RNA-binding</keyword>
<dbReference type="AlphaFoldDB" id="A0A9D1G0I6"/>
<dbReference type="NCBIfam" id="TIGR02582">
    <property type="entry name" value="cas7_TM1809"/>
    <property type="match status" value="1"/>
</dbReference>
<dbReference type="Proteomes" id="UP000824140">
    <property type="component" value="Unassembled WGS sequence"/>
</dbReference>
<dbReference type="PANTHER" id="PTHR35579:SF3">
    <property type="entry name" value="CRISPR SYSTEM CMS ENDORIBONUCLEASE CSM3"/>
    <property type="match status" value="1"/>
</dbReference>
<keyword evidence="3" id="KW-0540">Nuclease</keyword>
<protein>
    <recommendedName>
        <fullName evidence="2">CRISPR system Cms endoribonuclease Csm3</fullName>
    </recommendedName>
    <alternativeName>
        <fullName evidence="8">CRISPR type III A-associated RAMP protein Csm3</fullName>
    </alternativeName>
</protein>
<reference evidence="10" key="1">
    <citation type="submission" date="2020-10" db="EMBL/GenBank/DDBJ databases">
        <authorList>
            <person name="Gilroy R."/>
        </authorList>
    </citation>
    <scope>NUCLEOTIDE SEQUENCE</scope>
    <source>
        <strain evidence="10">13766</strain>
    </source>
</reference>
<name>A0A9D1G0I6_9FIRM</name>
<evidence type="ECO:0000256" key="1">
    <source>
        <dbReference type="ARBA" id="ARBA00006342"/>
    </source>
</evidence>
<dbReference type="GO" id="GO:0016787">
    <property type="term" value="F:hydrolase activity"/>
    <property type="evidence" value="ECO:0007669"/>
    <property type="project" value="UniProtKB-KW"/>
</dbReference>
<dbReference type="PANTHER" id="PTHR35579">
    <property type="entry name" value="CRISPR SYSTEM CMS ENDORIBONUCLEASE CSM3"/>
    <property type="match status" value="1"/>
</dbReference>
<keyword evidence="7" id="KW-0051">Antiviral defense</keyword>
<dbReference type="GO" id="GO:0051607">
    <property type="term" value="P:defense response to virus"/>
    <property type="evidence" value="ECO:0007669"/>
    <property type="project" value="UniProtKB-KW"/>
</dbReference>
<evidence type="ECO:0000259" key="9">
    <source>
        <dbReference type="Pfam" id="PF03787"/>
    </source>
</evidence>
<sequence length="227" mass="25029">MYGKILIEFQLKVLTGMHIGGSDAFSAIGAVDKPVIRDPLTNEPILPGSSLKGKMRTLLARAICQNILKMPDFSSDDAVVKRLFGCAGGDTCIHTRLQFSDAFVCNQSEFSAIGLTEVKAENSINRSTSIANPRQIERVNRGVRFAVTIAYDVVNEAEIEEDFEAISRAMKLLQYDYLGGHGTRGYGRVGFEALQLTPLECPIAPERLEGLRNTLQKGCDQLEFQRL</sequence>
<accession>A0A9D1G0I6</accession>
<comment type="caution">
    <text evidence="10">The sequence shown here is derived from an EMBL/GenBank/DDBJ whole genome shotgun (WGS) entry which is preliminary data.</text>
</comment>
<dbReference type="InterPro" id="IPR052216">
    <property type="entry name" value="CRISPR_Csm3_endoribonuclease"/>
</dbReference>
<feature type="domain" description="CRISPR type III-associated protein" evidence="9">
    <location>
        <begin position="11"/>
        <end position="189"/>
    </location>
</feature>
<gene>
    <name evidence="10" type="primary">csm3</name>
    <name evidence="10" type="ORF">IAA84_07785</name>
</gene>
<dbReference type="InterPro" id="IPR005537">
    <property type="entry name" value="RAMP_III_fam"/>
</dbReference>
<dbReference type="GO" id="GO:0004519">
    <property type="term" value="F:endonuclease activity"/>
    <property type="evidence" value="ECO:0007669"/>
    <property type="project" value="UniProtKB-KW"/>
</dbReference>
<dbReference type="GO" id="GO:0003723">
    <property type="term" value="F:RNA binding"/>
    <property type="evidence" value="ECO:0007669"/>
    <property type="project" value="UniProtKB-KW"/>
</dbReference>
<organism evidence="10 11">
    <name type="scientific">Candidatus Alectryocaccomicrobium excrementavium</name>
    <dbReference type="NCBI Taxonomy" id="2840668"/>
    <lineage>
        <taxon>Bacteria</taxon>
        <taxon>Bacillati</taxon>
        <taxon>Bacillota</taxon>
        <taxon>Clostridia</taxon>
        <taxon>Candidatus Alectryocaccomicrobium</taxon>
    </lineage>
</organism>
<dbReference type="InterPro" id="IPR013412">
    <property type="entry name" value="CRISPR-assoc_RAMP_Csm3"/>
</dbReference>
<evidence type="ECO:0000256" key="2">
    <source>
        <dbReference type="ARBA" id="ARBA00022150"/>
    </source>
</evidence>
<reference evidence="10" key="2">
    <citation type="journal article" date="2021" name="PeerJ">
        <title>Extensive microbial diversity within the chicken gut microbiome revealed by metagenomics and culture.</title>
        <authorList>
            <person name="Gilroy R."/>
            <person name="Ravi A."/>
            <person name="Getino M."/>
            <person name="Pursley I."/>
            <person name="Horton D.L."/>
            <person name="Alikhan N.F."/>
            <person name="Baker D."/>
            <person name="Gharbi K."/>
            <person name="Hall N."/>
            <person name="Watson M."/>
            <person name="Adriaenssens E.M."/>
            <person name="Foster-Nyarko E."/>
            <person name="Jarju S."/>
            <person name="Secka A."/>
            <person name="Antonio M."/>
            <person name="Oren A."/>
            <person name="Chaudhuri R.R."/>
            <person name="La Ragione R."/>
            <person name="Hildebrand F."/>
            <person name="Pallen M.J."/>
        </authorList>
    </citation>
    <scope>NUCLEOTIDE SEQUENCE</scope>
    <source>
        <strain evidence="10">13766</strain>
    </source>
</reference>
<dbReference type="Pfam" id="PF03787">
    <property type="entry name" value="RAMPs"/>
    <property type="match status" value="1"/>
</dbReference>
<comment type="similarity">
    <text evidence="1">Belongs to the CRISPR-associated Csm3 family.</text>
</comment>
<evidence type="ECO:0000256" key="5">
    <source>
        <dbReference type="ARBA" id="ARBA00022801"/>
    </source>
</evidence>
<evidence type="ECO:0000313" key="11">
    <source>
        <dbReference type="Proteomes" id="UP000824140"/>
    </source>
</evidence>